<dbReference type="PROSITE" id="PS50110">
    <property type="entry name" value="RESPONSE_REGULATORY"/>
    <property type="match status" value="1"/>
</dbReference>
<dbReference type="Pfam" id="PF00072">
    <property type="entry name" value="Response_reg"/>
    <property type="match status" value="1"/>
</dbReference>
<dbReference type="Gene3D" id="2.40.50.1020">
    <property type="entry name" value="LytTr DNA-binding domain"/>
    <property type="match status" value="1"/>
</dbReference>
<proteinExistence type="predicted"/>
<keyword evidence="1" id="KW-0597">Phosphoprotein</keyword>
<feature type="modified residue" description="4-aspartylphosphate" evidence="1">
    <location>
        <position position="55"/>
    </location>
</feature>
<dbReference type="SMART" id="SM00448">
    <property type="entry name" value="REC"/>
    <property type="match status" value="1"/>
</dbReference>
<feature type="domain" description="Response regulatory" evidence="2">
    <location>
        <begin position="2"/>
        <end position="115"/>
    </location>
</feature>
<gene>
    <name evidence="4" type="ORF">DI598_09200</name>
</gene>
<dbReference type="PROSITE" id="PS50930">
    <property type="entry name" value="HTH_LYTTR"/>
    <property type="match status" value="1"/>
</dbReference>
<dbReference type="PANTHER" id="PTHR37299:SF1">
    <property type="entry name" value="STAGE 0 SPORULATION PROTEIN A HOMOLOG"/>
    <property type="match status" value="1"/>
</dbReference>
<dbReference type="InterPro" id="IPR007492">
    <property type="entry name" value="LytTR_DNA-bd_dom"/>
</dbReference>
<dbReference type="GO" id="GO:0000156">
    <property type="term" value="F:phosphorelay response regulator activity"/>
    <property type="evidence" value="ECO:0007669"/>
    <property type="project" value="InterPro"/>
</dbReference>
<keyword evidence="4" id="KW-0238">DNA-binding</keyword>
<dbReference type="EMBL" id="QFOI01000141">
    <property type="protein sequence ID" value="PZP48869.1"/>
    <property type="molecule type" value="Genomic_DNA"/>
</dbReference>
<evidence type="ECO:0000259" key="2">
    <source>
        <dbReference type="PROSITE" id="PS50110"/>
    </source>
</evidence>
<protein>
    <submittedName>
        <fullName evidence="4">DNA-binding response regulator</fullName>
    </submittedName>
</protein>
<evidence type="ECO:0000313" key="4">
    <source>
        <dbReference type="EMBL" id="PZP48869.1"/>
    </source>
</evidence>
<name>A0A2W5H4R6_9SPHI</name>
<comment type="caution">
    <text evidence="4">The sequence shown here is derived from an EMBL/GenBank/DDBJ whole genome shotgun (WGS) entry which is preliminary data.</text>
</comment>
<dbReference type="InterPro" id="IPR011006">
    <property type="entry name" value="CheY-like_superfamily"/>
</dbReference>
<sequence length="252" mass="29404">MKILIIEDEINAAKELERLLLKYDSSIEVVAIKDSVVSSISFLQSHPKLDLIFSDIQLADGMCFDIYKNVAIKSPIIFCTAFDEYMMEAFDTNAVSYLLKPISMNKIKSAMEKFEQMKKVFNPEDNNKLAELFNNLKKNYKRTLLVNLRDQIIPIPVDDIAFFYFQNKTIQITTFKNKQYDLSSSLDELESVLDPDIFYRANRQFLIHKNSIKSIERFFMRKIVVELNVHTPEVIVISKVKVSEFLRWMEGV</sequence>
<dbReference type="PANTHER" id="PTHR37299">
    <property type="entry name" value="TRANSCRIPTIONAL REGULATOR-RELATED"/>
    <property type="match status" value="1"/>
</dbReference>
<dbReference type="Pfam" id="PF04397">
    <property type="entry name" value="LytTR"/>
    <property type="match status" value="1"/>
</dbReference>
<reference evidence="4 5" key="1">
    <citation type="submission" date="2017-11" db="EMBL/GenBank/DDBJ databases">
        <title>Infants hospitalized years apart are colonized by the same room-sourced microbial strains.</title>
        <authorList>
            <person name="Brooks B."/>
            <person name="Olm M.R."/>
            <person name="Firek B.A."/>
            <person name="Baker R."/>
            <person name="Thomas B.C."/>
            <person name="Morowitz M.J."/>
            <person name="Banfield J.F."/>
        </authorList>
    </citation>
    <scope>NUCLEOTIDE SEQUENCE [LARGE SCALE GENOMIC DNA]</scope>
    <source>
        <strain evidence="4">S2_009_000_R2_76</strain>
    </source>
</reference>
<evidence type="ECO:0000259" key="3">
    <source>
        <dbReference type="PROSITE" id="PS50930"/>
    </source>
</evidence>
<organism evidence="4 5">
    <name type="scientific">Pseudopedobacter saltans</name>
    <dbReference type="NCBI Taxonomy" id="151895"/>
    <lineage>
        <taxon>Bacteria</taxon>
        <taxon>Pseudomonadati</taxon>
        <taxon>Bacteroidota</taxon>
        <taxon>Sphingobacteriia</taxon>
        <taxon>Sphingobacteriales</taxon>
        <taxon>Sphingobacteriaceae</taxon>
        <taxon>Pseudopedobacter</taxon>
    </lineage>
</organism>
<dbReference type="SMART" id="SM00850">
    <property type="entry name" value="LytTR"/>
    <property type="match status" value="1"/>
</dbReference>
<accession>A0A2W5H4R6</accession>
<dbReference type="InterPro" id="IPR046947">
    <property type="entry name" value="LytR-like"/>
</dbReference>
<dbReference type="Gene3D" id="3.40.50.2300">
    <property type="match status" value="1"/>
</dbReference>
<feature type="domain" description="HTH LytTR-type" evidence="3">
    <location>
        <begin position="144"/>
        <end position="217"/>
    </location>
</feature>
<dbReference type="Proteomes" id="UP000249645">
    <property type="component" value="Unassembled WGS sequence"/>
</dbReference>
<dbReference type="SUPFAM" id="SSF52172">
    <property type="entry name" value="CheY-like"/>
    <property type="match status" value="1"/>
</dbReference>
<dbReference type="InterPro" id="IPR001789">
    <property type="entry name" value="Sig_transdc_resp-reg_receiver"/>
</dbReference>
<dbReference type="GO" id="GO:0003677">
    <property type="term" value="F:DNA binding"/>
    <property type="evidence" value="ECO:0007669"/>
    <property type="project" value="UniProtKB-KW"/>
</dbReference>
<evidence type="ECO:0000313" key="5">
    <source>
        <dbReference type="Proteomes" id="UP000249645"/>
    </source>
</evidence>
<evidence type="ECO:0000256" key="1">
    <source>
        <dbReference type="PROSITE-ProRule" id="PRU00169"/>
    </source>
</evidence>
<dbReference type="AlphaFoldDB" id="A0A2W5H4R6"/>